<evidence type="ECO:0000313" key="3">
    <source>
        <dbReference type="Proteomes" id="UP000325218"/>
    </source>
</evidence>
<organism evidence="2 3">
    <name type="scientific">Paenibacillus faecis</name>
    <dbReference type="NCBI Taxonomy" id="862114"/>
    <lineage>
        <taxon>Bacteria</taxon>
        <taxon>Bacillati</taxon>
        <taxon>Bacillota</taxon>
        <taxon>Bacilli</taxon>
        <taxon>Bacillales</taxon>
        <taxon>Paenibacillaceae</taxon>
        <taxon>Paenibacillus</taxon>
    </lineage>
</organism>
<dbReference type="RefSeq" id="WP_148452234.1">
    <property type="nucleotide sequence ID" value="NZ_VSDO01000002.1"/>
</dbReference>
<comment type="caution">
    <text evidence="2">The sequence shown here is derived from an EMBL/GenBank/DDBJ whole genome shotgun (WGS) entry which is preliminary data.</text>
</comment>
<dbReference type="Proteomes" id="UP000325218">
    <property type="component" value="Unassembled WGS sequence"/>
</dbReference>
<accession>A0A5D0CUD6</accession>
<keyword evidence="2" id="KW-0378">Hydrolase</keyword>
<proteinExistence type="predicted"/>
<dbReference type="Gene3D" id="1.10.30.50">
    <property type="match status" value="1"/>
</dbReference>
<dbReference type="SMART" id="SM00507">
    <property type="entry name" value="HNHc"/>
    <property type="match status" value="1"/>
</dbReference>
<dbReference type="GO" id="GO:0003676">
    <property type="term" value="F:nucleic acid binding"/>
    <property type="evidence" value="ECO:0007669"/>
    <property type="project" value="InterPro"/>
</dbReference>
<dbReference type="GO" id="GO:0008270">
    <property type="term" value="F:zinc ion binding"/>
    <property type="evidence" value="ECO:0007669"/>
    <property type="project" value="InterPro"/>
</dbReference>
<name>A0A5D0CUD6_9BACL</name>
<dbReference type="AlphaFoldDB" id="A0A5D0CUD6"/>
<dbReference type="GO" id="GO:0004519">
    <property type="term" value="F:endonuclease activity"/>
    <property type="evidence" value="ECO:0007669"/>
    <property type="project" value="UniProtKB-KW"/>
</dbReference>
<keyword evidence="2" id="KW-0540">Nuclease</keyword>
<reference evidence="2 3" key="1">
    <citation type="submission" date="2019-08" db="EMBL/GenBank/DDBJ databases">
        <title>Genome sequencing of Paenibacillus faecis DSM 23593(T).</title>
        <authorList>
            <person name="Kook J.-K."/>
            <person name="Park S.-N."/>
            <person name="Lim Y.K."/>
        </authorList>
    </citation>
    <scope>NUCLEOTIDE SEQUENCE [LARGE SCALE GENOMIC DNA]</scope>
    <source>
        <strain evidence="2 3">DSM 23593</strain>
    </source>
</reference>
<evidence type="ECO:0000259" key="1">
    <source>
        <dbReference type="SMART" id="SM00507"/>
    </source>
</evidence>
<evidence type="ECO:0000313" key="2">
    <source>
        <dbReference type="EMBL" id="TYA13499.1"/>
    </source>
</evidence>
<dbReference type="InterPro" id="IPR003615">
    <property type="entry name" value="HNH_nuc"/>
</dbReference>
<protein>
    <submittedName>
        <fullName evidence="2">HNH endonuclease</fullName>
    </submittedName>
</protein>
<dbReference type="EMBL" id="VSDO01000002">
    <property type="protein sequence ID" value="TYA13499.1"/>
    <property type="molecule type" value="Genomic_DNA"/>
</dbReference>
<sequence length="265" mass="31683">MMESFKEFKYRFTYPNVSFIYETVFDRAEEEYLEDYFDPEDGAFRLRISKPQKDTLLHDFLRVRLKLDYEYFEDKVGYSEIIDEYEKILNTYHVPFLPSKEFEGSVNDDGLLKECEDTKFNYIQNLKQLLIPIFEQIVQESFTILFGDRMFLLKFNEIVASITKKMRKYDYPEIMKRDGVVKRATYIPRWLKDAIFHRDKGKCQVCGRDLSGLMFLGEEIHYDHVIPLNLGGNNDPTNFQLLCKEHNLSKSGTQIITSERYQTYW</sequence>
<dbReference type="InterPro" id="IPR002711">
    <property type="entry name" value="HNH"/>
</dbReference>
<dbReference type="OrthoDB" id="9802901at2"/>
<keyword evidence="2" id="KW-0255">Endonuclease</keyword>
<gene>
    <name evidence="2" type="ORF">FRY98_12670</name>
</gene>
<dbReference type="CDD" id="cd00085">
    <property type="entry name" value="HNHc"/>
    <property type="match status" value="1"/>
</dbReference>
<dbReference type="Pfam" id="PF01844">
    <property type="entry name" value="HNH"/>
    <property type="match status" value="1"/>
</dbReference>
<keyword evidence="3" id="KW-1185">Reference proteome</keyword>
<feature type="domain" description="HNH nuclease" evidence="1">
    <location>
        <begin position="190"/>
        <end position="248"/>
    </location>
</feature>